<dbReference type="InterPro" id="IPR034694">
    <property type="entry name" value="HPF_long/plastid"/>
</dbReference>
<feature type="domain" description="Sigma 54 modulation/S30EA ribosomal protein C-terminal" evidence="4">
    <location>
        <begin position="120"/>
        <end position="170"/>
    </location>
</feature>
<dbReference type="Pfam" id="PF16321">
    <property type="entry name" value="Ribosom_S30AE_C"/>
    <property type="match status" value="1"/>
</dbReference>
<dbReference type="EMBL" id="CP039381">
    <property type="protein sequence ID" value="QCT07535.1"/>
    <property type="molecule type" value="Genomic_DNA"/>
</dbReference>
<dbReference type="Proteomes" id="UP000301475">
    <property type="component" value="Chromosome"/>
</dbReference>
<dbReference type="PANTHER" id="PTHR33231:SF1">
    <property type="entry name" value="30S RIBOSOMAL PROTEIN"/>
    <property type="match status" value="1"/>
</dbReference>
<gene>
    <name evidence="5" type="primary">raiA</name>
    <name evidence="3" type="synonym">hpf</name>
    <name evidence="5" type="ORF">E5Z56_09275</name>
</gene>
<protein>
    <recommendedName>
        <fullName evidence="3">Ribosome hibernation promoting factor</fullName>
        <shortName evidence="3">HPF</shortName>
    </recommendedName>
</protein>
<dbReference type="Pfam" id="PF02482">
    <property type="entry name" value="Ribosomal_S30AE"/>
    <property type="match status" value="1"/>
</dbReference>
<name>A0A4P8XWL6_9FIRM</name>
<organism evidence="5 6">
    <name type="scientific">Ruminococcus bovis</name>
    <dbReference type="NCBI Taxonomy" id="2564099"/>
    <lineage>
        <taxon>Bacteria</taxon>
        <taxon>Bacillati</taxon>
        <taxon>Bacillota</taxon>
        <taxon>Clostridia</taxon>
        <taxon>Eubacteriales</taxon>
        <taxon>Oscillospiraceae</taxon>
        <taxon>Ruminococcus</taxon>
    </lineage>
</organism>
<dbReference type="InterPro" id="IPR036567">
    <property type="entry name" value="RHF-like"/>
</dbReference>
<dbReference type="PANTHER" id="PTHR33231">
    <property type="entry name" value="30S RIBOSOMAL PROTEIN"/>
    <property type="match status" value="1"/>
</dbReference>
<evidence type="ECO:0000256" key="1">
    <source>
        <dbReference type="ARBA" id="ARBA00022490"/>
    </source>
</evidence>
<keyword evidence="6" id="KW-1185">Reference proteome</keyword>
<comment type="similarity">
    <text evidence="3">Belongs to the HPF/YfiA ribosome-associated protein family. Long HPF subfamily.</text>
</comment>
<dbReference type="OrthoDB" id="9794975at2"/>
<evidence type="ECO:0000313" key="6">
    <source>
        <dbReference type="Proteomes" id="UP000301475"/>
    </source>
</evidence>
<dbReference type="InterPro" id="IPR050574">
    <property type="entry name" value="HPF/YfiA_ribosome-assoc"/>
</dbReference>
<reference evidence="5 6" key="1">
    <citation type="submission" date="2019-04" db="EMBL/GenBank/DDBJ databases">
        <authorList>
            <person name="Embree M."/>
            <person name="Gaffney J.R."/>
        </authorList>
    </citation>
    <scope>NUCLEOTIDE SEQUENCE [LARGE SCALE GENOMIC DNA]</scope>
    <source>
        <strain evidence="5 6">JE7A12</strain>
    </source>
</reference>
<dbReference type="HAMAP" id="MF_00839">
    <property type="entry name" value="HPF"/>
    <property type="match status" value="1"/>
</dbReference>
<dbReference type="GO" id="GO:0043024">
    <property type="term" value="F:ribosomal small subunit binding"/>
    <property type="evidence" value="ECO:0007669"/>
    <property type="project" value="TreeGrafter"/>
</dbReference>
<dbReference type="NCBIfam" id="TIGR00741">
    <property type="entry name" value="yfiA"/>
    <property type="match status" value="1"/>
</dbReference>
<dbReference type="GO" id="GO:0022627">
    <property type="term" value="C:cytosolic small ribosomal subunit"/>
    <property type="evidence" value="ECO:0007669"/>
    <property type="project" value="TreeGrafter"/>
</dbReference>
<dbReference type="RefSeq" id="WP_138157540.1">
    <property type="nucleotide sequence ID" value="NZ_CP039381.1"/>
</dbReference>
<dbReference type="InterPro" id="IPR032528">
    <property type="entry name" value="Ribosom_S30AE_C"/>
</dbReference>
<dbReference type="FunFam" id="3.30.505.50:FF:000001">
    <property type="entry name" value="Ribosome hibernation promoting factor"/>
    <property type="match status" value="1"/>
</dbReference>
<comment type="subunit">
    <text evidence="3">Interacts with 100S ribosomes.</text>
</comment>
<dbReference type="KEGG" id="ruj:E5Z56_09275"/>
<evidence type="ECO:0000259" key="4">
    <source>
        <dbReference type="Pfam" id="PF16321"/>
    </source>
</evidence>
<comment type="function">
    <text evidence="3">Required for dimerization of active 70S ribosomes into 100S ribosomes in stationary phase; 100S ribosomes are translationally inactive and sometimes present during exponential growth.</text>
</comment>
<dbReference type="GO" id="GO:0045900">
    <property type="term" value="P:negative regulation of translational elongation"/>
    <property type="evidence" value="ECO:0007669"/>
    <property type="project" value="TreeGrafter"/>
</dbReference>
<evidence type="ECO:0000313" key="5">
    <source>
        <dbReference type="EMBL" id="QCT07535.1"/>
    </source>
</evidence>
<accession>A0A4P8XWL6</accession>
<comment type="subcellular location">
    <subcellularLocation>
        <location evidence="3">Cytoplasm</location>
    </subcellularLocation>
</comment>
<dbReference type="SUPFAM" id="SSF69754">
    <property type="entry name" value="Ribosome binding protein Y (YfiA homologue)"/>
    <property type="match status" value="1"/>
</dbReference>
<dbReference type="InterPro" id="IPR038416">
    <property type="entry name" value="Ribosom_S30AE_C_sf"/>
</dbReference>
<keyword evidence="1 3" id="KW-0963">Cytoplasm</keyword>
<dbReference type="Gene3D" id="3.30.160.100">
    <property type="entry name" value="Ribosome hibernation promotion factor-like"/>
    <property type="match status" value="1"/>
</dbReference>
<evidence type="ECO:0000256" key="3">
    <source>
        <dbReference type="HAMAP-Rule" id="MF_00839"/>
    </source>
</evidence>
<dbReference type="AlphaFoldDB" id="A0A4P8XWL6"/>
<proteinExistence type="inferred from homology"/>
<evidence type="ECO:0000256" key="2">
    <source>
        <dbReference type="ARBA" id="ARBA00022845"/>
    </source>
</evidence>
<dbReference type="InterPro" id="IPR003489">
    <property type="entry name" value="RHF/RaiA"/>
</dbReference>
<sequence length="176" mass="20607">MKITYTARKVNLKDNFKELCEKKLAKFQKIFSEDAEASVVVTLYKNRQTVEVTVKDNGMVFRAEDTQDEMNDALDKVVDILGRQMRKNKTRLARRLRDNTADFAVLLPEEDIEDEQEFDIRTKTIPIKPVSVEEAILQMNMLDHDFFVFINADTDETNVVYKRKNNTYGLLEPEEY</sequence>
<dbReference type="Gene3D" id="3.30.505.50">
    <property type="entry name" value="Sigma 54 modulation/S30EA ribosomal protein, C-terminal domain"/>
    <property type="match status" value="1"/>
</dbReference>
<keyword evidence="2 3" id="KW-0810">Translation regulation</keyword>